<dbReference type="SUPFAM" id="SSF48403">
    <property type="entry name" value="Ankyrin repeat"/>
    <property type="match status" value="1"/>
</dbReference>
<evidence type="ECO:0000313" key="4">
    <source>
        <dbReference type="EMBL" id="MPY68024.1"/>
    </source>
</evidence>
<dbReference type="PROSITE" id="PS50088">
    <property type="entry name" value="ANK_REPEAT"/>
    <property type="match status" value="1"/>
</dbReference>
<keyword evidence="2 3" id="KW-0040">ANK repeat</keyword>
<dbReference type="AlphaFoldDB" id="A0A7X1NZ77"/>
<dbReference type="Pfam" id="PF00023">
    <property type="entry name" value="Ank"/>
    <property type="match status" value="1"/>
</dbReference>
<dbReference type="Gene3D" id="1.25.40.20">
    <property type="entry name" value="Ankyrin repeat-containing domain"/>
    <property type="match status" value="1"/>
</dbReference>
<proteinExistence type="predicted"/>
<dbReference type="EMBL" id="WBSL01000013">
    <property type="protein sequence ID" value="MPY68024.1"/>
    <property type="molecule type" value="Genomic_DNA"/>
</dbReference>
<dbReference type="SMART" id="SM00248">
    <property type="entry name" value="ANK"/>
    <property type="match status" value="5"/>
</dbReference>
<dbReference type="Proteomes" id="UP000484842">
    <property type="component" value="Unassembled WGS sequence"/>
</dbReference>
<evidence type="ECO:0000256" key="1">
    <source>
        <dbReference type="ARBA" id="ARBA00022737"/>
    </source>
</evidence>
<dbReference type="InterPro" id="IPR036770">
    <property type="entry name" value="Ankyrin_rpt-contain_sf"/>
</dbReference>
<accession>A0A7X1NZ77</accession>
<evidence type="ECO:0000256" key="2">
    <source>
        <dbReference type="ARBA" id="ARBA00023043"/>
    </source>
</evidence>
<evidence type="ECO:0008006" key="6">
    <source>
        <dbReference type="Google" id="ProtNLM"/>
    </source>
</evidence>
<name>A0A7X1NZ77_9DEIO</name>
<feature type="repeat" description="ANK" evidence="3">
    <location>
        <begin position="35"/>
        <end position="67"/>
    </location>
</feature>
<dbReference type="PANTHER" id="PTHR24198">
    <property type="entry name" value="ANKYRIN REPEAT AND PROTEIN KINASE DOMAIN-CONTAINING PROTEIN"/>
    <property type="match status" value="1"/>
</dbReference>
<comment type="caution">
    <text evidence="4">The sequence shown here is derived from an EMBL/GenBank/DDBJ whole genome shotgun (WGS) entry which is preliminary data.</text>
</comment>
<protein>
    <recommendedName>
        <fullName evidence="6">Ankyrin repeat domain-containing protein</fullName>
    </recommendedName>
</protein>
<keyword evidence="5" id="KW-1185">Reference proteome</keyword>
<reference evidence="4 5" key="1">
    <citation type="submission" date="2019-10" db="EMBL/GenBank/DDBJ databases">
        <title>Deinococcus sp. isolated from soil.</title>
        <authorList>
            <person name="Li Y."/>
            <person name="Wang J."/>
        </authorList>
    </citation>
    <scope>NUCLEOTIDE SEQUENCE [LARGE SCALE GENOMIC DNA]</scope>
    <source>
        <strain evidence="4 5">SDU3-2</strain>
    </source>
</reference>
<organism evidence="4 5">
    <name type="scientific">Deinococcus terrestris</name>
    <dbReference type="NCBI Taxonomy" id="2651870"/>
    <lineage>
        <taxon>Bacteria</taxon>
        <taxon>Thermotogati</taxon>
        <taxon>Deinococcota</taxon>
        <taxon>Deinococci</taxon>
        <taxon>Deinococcales</taxon>
        <taxon>Deinococcaceae</taxon>
        <taxon>Deinococcus</taxon>
    </lineage>
</organism>
<gene>
    <name evidence="4" type="ORF">F8S09_15300</name>
</gene>
<keyword evidence="1" id="KW-0677">Repeat</keyword>
<evidence type="ECO:0000256" key="3">
    <source>
        <dbReference type="PROSITE-ProRule" id="PRU00023"/>
    </source>
</evidence>
<sequence length="198" mass="20704">MTRNAALWQAAEQGDAGRVRDLLGRGASANARRPDGRTALTAAALGDHVAVARLLIDAGADPDPQDTARNNALLVTGETGSVAMLREVLRAGPDLTRTNRFGGTALIPAADRGHVAYVRELLKTEINVDHVNNLSWTALLEAVILGDGGTRHTEIVRLLLAAGANPNLADREGVTPLAHANQRGYGAMVQLLTSAGGK</sequence>
<evidence type="ECO:0000313" key="5">
    <source>
        <dbReference type="Proteomes" id="UP000484842"/>
    </source>
</evidence>
<dbReference type="PROSITE" id="PS50297">
    <property type="entry name" value="ANK_REP_REGION"/>
    <property type="match status" value="1"/>
</dbReference>
<dbReference type="InterPro" id="IPR002110">
    <property type="entry name" value="Ankyrin_rpt"/>
</dbReference>
<dbReference type="Pfam" id="PF12796">
    <property type="entry name" value="Ank_2"/>
    <property type="match status" value="1"/>
</dbReference>
<dbReference type="PANTHER" id="PTHR24198:SF165">
    <property type="entry name" value="ANKYRIN REPEAT-CONTAINING PROTEIN-RELATED"/>
    <property type="match status" value="1"/>
</dbReference>